<gene>
    <name evidence="1" type="ORF">AVDCRST_MAG59-1655</name>
</gene>
<evidence type="ECO:0000313" key="1">
    <source>
        <dbReference type="EMBL" id="CAA9549823.1"/>
    </source>
</evidence>
<dbReference type="EMBL" id="CADCWF010000102">
    <property type="protein sequence ID" value="CAA9549823.1"/>
    <property type="molecule type" value="Genomic_DNA"/>
</dbReference>
<protein>
    <submittedName>
        <fullName evidence="1">Uncharacterized protein</fullName>
    </submittedName>
</protein>
<reference evidence="1" key="1">
    <citation type="submission" date="2020-02" db="EMBL/GenBank/DDBJ databases">
        <authorList>
            <person name="Meier V. D."/>
        </authorList>
    </citation>
    <scope>NUCLEOTIDE SEQUENCE</scope>
    <source>
        <strain evidence="1">AVDCRST_MAG59</strain>
    </source>
</reference>
<dbReference type="AlphaFoldDB" id="A0A6J4UHM5"/>
<name>A0A6J4UHM5_9BACT</name>
<accession>A0A6J4UHM5</accession>
<sequence length="78" mass="8816">MGERESFGAWLGRRTHQVLERLTAAKTHLWILRRQVRTGAVDPEAAQAHIDQADRQIEDAAAAVEELRQQTERVPESG</sequence>
<organism evidence="1">
    <name type="scientific">uncultured Thermomicrobiales bacterium</name>
    <dbReference type="NCBI Taxonomy" id="1645740"/>
    <lineage>
        <taxon>Bacteria</taxon>
        <taxon>Pseudomonadati</taxon>
        <taxon>Thermomicrobiota</taxon>
        <taxon>Thermomicrobia</taxon>
        <taxon>Thermomicrobiales</taxon>
        <taxon>environmental samples</taxon>
    </lineage>
</organism>
<proteinExistence type="predicted"/>